<keyword evidence="2" id="KW-1185">Reference proteome</keyword>
<dbReference type="Gene3D" id="3.20.20.410">
    <property type="entry name" value="Protein of unknown function UPF0759"/>
    <property type="match status" value="1"/>
</dbReference>
<accession>A0A4P9K3V6</accession>
<dbReference type="SUPFAM" id="SSF117396">
    <property type="entry name" value="TM1631-like"/>
    <property type="match status" value="1"/>
</dbReference>
<organism evidence="1 2">
    <name type="scientific">Thiomicrorhabdus sediminis</name>
    <dbReference type="NCBI Taxonomy" id="2580412"/>
    <lineage>
        <taxon>Bacteria</taxon>
        <taxon>Pseudomonadati</taxon>
        <taxon>Pseudomonadota</taxon>
        <taxon>Gammaproteobacteria</taxon>
        <taxon>Thiotrichales</taxon>
        <taxon>Piscirickettsiaceae</taxon>
        <taxon>Thiomicrorhabdus</taxon>
    </lineage>
</organism>
<reference evidence="1 2" key="1">
    <citation type="submission" date="2019-05" db="EMBL/GenBank/DDBJ databases">
        <title>Thiomicrorhabdus sediminis sp. nov, a novel sulfur-oxidizing bacterium isolated from coastal sediment.</title>
        <authorList>
            <person name="Liu X."/>
        </authorList>
    </citation>
    <scope>NUCLEOTIDE SEQUENCE [LARGE SCALE GENOMIC DNA]</scope>
    <source>
        <strain evidence="1 2">G1</strain>
    </source>
</reference>
<dbReference type="EMBL" id="CP040602">
    <property type="protein sequence ID" value="QCU89614.1"/>
    <property type="molecule type" value="Genomic_DNA"/>
</dbReference>
<dbReference type="Proteomes" id="UP000304864">
    <property type="component" value="Chromosome"/>
</dbReference>
<name>A0A4P9K3V6_9GAMM</name>
<protein>
    <recommendedName>
        <fullName evidence="3">DUF72 domain-containing protein</fullName>
    </recommendedName>
</protein>
<dbReference type="AlphaFoldDB" id="A0A4P9K3V6"/>
<proteinExistence type="predicted"/>
<dbReference type="RefSeq" id="WP_138564147.1">
    <property type="nucleotide sequence ID" value="NZ_CP040602.1"/>
</dbReference>
<dbReference type="InterPro" id="IPR036520">
    <property type="entry name" value="UPF0759_sf"/>
</dbReference>
<gene>
    <name evidence="1" type="ORF">FE785_02665</name>
</gene>
<evidence type="ECO:0000313" key="1">
    <source>
        <dbReference type="EMBL" id="QCU89614.1"/>
    </source>
</evidence>
<dbReference type="KEGG" id="thig:FE785_02665"/>
<sequence>MEFENIQIGTLGWQHESWQGGFYPEDMPEDWQLDFYANQFHCLLVPEPTWLAWTDDDLADVLQSLPEKFALYLQVVSEVDDSKLRQIKMIKAKLASLLAGLVVFSEFGDIANHYAAIPVTLVSKKHELCGWNWSAENDYVCSGAVCGVLPALSEDAKQQAELIKSFMSSIPKDALGAPFIVCAGASAKEDVNIEQVANLKTIAELLGY</sequence>
<evidence type="ECO:0008006" key="3">
    <source>
        <dbReference type="Google" id="ProtNLM"/>
    </source>
</evidence>
<evidence type="ECO:0000313" key="2">
    <source>
        <dbReference type="Proteomes" id="UP000304864"/>
    </source>
</evidence>
<dbReference type="OrthoDB" id="9780310at2"/>